<dbReference type="EMBL" id="PZQS01000007">
    <property type="protein sequence ID" value="PVD27150.1"/>
    <property type="molecule type" value="Genomic_DNA"/>
</dbReference>
<evidence type="ECO:0000256" key="3">
    <source>
        <dbReference type="ARBA" id="ARBA00023157"/>
    </source>
</evidence>
<dbReference type="STRING" id="400727.A0A2T7P153"/>
<dbReference type="Pfam" id="PF13927">
    <property type="entry name" value="Ig_3"/>
    <property type="match status" value="1"/>
</dbReference>
<evidence type="ECO:0000256" key="4">
    <source>
        <dbReference type="ARBA" id="ARBA00023180"/>
    </source>
</evidence>
<comment type="subcellular location">
    <subcellularLocation>
        <location evidence="1">Membrane</location>
        <topology evidence="1">Single-pass type I membrane protein</topology>
    </subcellularLocation>
</comment>
<dbReference type="InterPro" id="IPR003599">
    <property type="entry name" value="Ig_sub"/>
</dbReference>
<dbReference type="AlphaFoldDB" id="A0A2T7P153"/>
<keyword evidence="6" id="KW-0812">Transmembrane</keyword>
<dbReference type="InterPro" id="IPR013783">
    <property type="entry name" value="Ig-like_fold"/>
</dbReference>
<reference evidence="9 10" key="1">
    <citation type="submission" date="2018-04" db="EMBL/GenBank/DDBJ databases">
        <title>The genome of golden apple snail Pomacea canaliculata provides insight into stress tolerance and invasive adaptation.</title>
        <authorList>
            <person name="Liu C."/>
            <person name="Liu B."/>
            <person name="Ren Y."/>
            <person name="Zhang Y."/>
            <person name="Wang H."/>
            <person name="Li S."/>
            <person name="Jiang F."/>
            <person name="Yin L."/>
            <person name="Zhang G."/>
            <person name="Qian W."/>
            <person name="Fan W."/>
        </authorList>
    </citation>
    <scope>NUCLEOTIDE SEQUENCE [LARGE SCALE GENOMIC DNA]</scope>
    <source>
        <strain evidence="9">SZHN2017</strain>
        <tissue evidence="9">Muscle</tissue>
    </source>
</reference>
<keyword evidence="2 6" id="KW-0472">Membrane</keyword>
<sequence>MLWIVGTLLLILDLPIIKGVLLSPCGSEGVQEVLAGHETRFTCTSEGPVEWRLHYYDWRTKGENRMTSAVLATGDMFVLMNSFDGLFTAAVINNNTTSIIVNTVNNTRLYNNVHFLNGSLECTRRDADNMSAGCGLDYVDPPKNISCTAVNSSFSVHVSCVIGSVYSSRRRYKCQLIRSKNASENKTLETVTMRPKSPIVSCSPQPHVLENTNVTCTCKAASVGQPAGYLAWVADAPKTSRIFLNGRERHVTVMEKDQVHLRCESDGRPTPNISIYNNDNDRVIFRGSSVINYTFIARCEDTATYTCSAWNEFSHHVTTSLSIQLDTGCKPRSVSSTNVINIYVKHERDELTFDVIAFPVPSGAGVWLAKPLNHSSIFSYVQISDANVSCKSDIEEDTVLPQNNFFMLVTLAGVVILASVLIVVIRNKIKEEQGRKEQKCLGHQRSHIMFITLDSGANVNRLLFGNGDNYLG</sequence>
<dbReference type="PANTHER" id="PTHR11640:SF164">
    <property type="entry name" value="MAM DOMAIN-CONTAINING GLYCOSYLPHOSPHATIDYLINOSITOL ANCHOR PROTEIN 1"/>
    <property type="match status" value="1"/>
</dbReference>
<evidence type="ECO:0000256" key="7">
    <source>
        <dbReference type="SAM" id="SignalP"/>
    </source>
</evidence>
<comment type="caution">
    <text evidence="9">The sequence shown here is derived from an EMBL/GenBank/DDBJ whole genome shotgun (WGS) entry which is preliminary data.</text>
</comment>
<dbReference type="InterPro" id="IPR036179">
    <property type="entry name" value="Ig-like_dom_sf"/>
</dbReference>
<evidence type="ECO:0000256" key="2">
    <source>
        <dbReference type="ARBA" id="ARBA00023136"/>
    </source>
</evidence>
<feature type="transmembrane region" description="Helical" evidence="6">
    <location>
        <begin position="405"/>
        <end position="425"/>
    </location>
</feature>
<keyword evidence="10" id="KW-1185">Reference proteome</keyword>
<dbReference type="SUPFAM" id="SSF48726">
    <property type="entry name" value="Immunoglobulin"/>
    <property type="match status" value="1"/>
</dbReference>
<evidence type="ECO:0000256" key="6">
    <source>
        <dbReference type="SAM" id="Phobius"/>
    </source>
</evidence>
<dbReference type="GO" id="GO:0098609">
    <property type="term" value="P:cell-cell adhesion"/>
    <property type="evidence" value="ECO:0007669"/>
    <property type="project" value="TreeGrafter"/>
</dbReference>
<gene>
    <name evidence="9" type="ORF">C0Q70_12304</name>
</gene>
<dbReference type="Gene3D" id="2.60.40.10">
    <property type="entry name" value="Immunoglobulins"/>
    <property type="match status" value="1"/>
</dbReference>
<dbReference type="GO" id="GO:0050839">
    <property type="term" value="F:cell adhesion molecule binding"/>
    <property type="evidence" value="ECO:0007669"/>
    <property type="project" value="TreeGrafter"/>
</dbReference>
<dbReference type="InterPro" id="IPR007110">
    <property type="entry name" value="Ig-like_dom"/>
</dbReference>
<evidence type="ECO:0000313" key="9">
    <source>
        <dbReference type="EMBL" id="PVD27150.1"/>
    </source>
</evidence>
<protein>
    <recommendedName>
        <fullName evidence="8">Ig-like domain-containing protein</fullName>
    </recommendedName>
</protein>
<feature type="domain" description="Ig-like" evidence="8">
    <location>
        <begin position="195"/>
        <end position="324"/>
    </location>
</feature>
<dbReference type="GO" id="GO:0005911">
    <property type="term" value="C:cell-cell junction"/>
    <property type="evidence" value="ECO:0007669"/>
    <property type="project" value="TreeGrafter"/>
</dbReference>
<dbReference type="GO" id="GO:0005886">
    <property type="term" value="C:plasma membrane"/>
    <property type="evidence" value="ECO:0007669"/>
    <property type="project" value="TreeGrafter"/>
</dbReference>
<keyword evidence="5" id="KW-0393">Immunoglobulin domain</keyword>
<keyword evidence="3" id="KW-1015">Disulfide bond</keyword>
<dbReference type="PANTHER" id="PTHR11640">
    <property type="entry name" value="NEPHRIN"/>
    <property type="match status" value="1"/>
</dbReference>
<keyword evidence="7" id="KW-0732">Signal</keyword>
<evidence type="ECO:0000313" key="10">
    <source>
        <dbReference type="Proteomes" id="UP000245119"/>
    </source>
</evidence>
<feature type="chain" id="PRO_5015414931" description="Ig-like domain-containing protein" evidence="7">
    <location>
        <begin position="20"/>
        <end position="472"/>
    </location>
</feature>
<accession>A0A2T7P153</accession>
<keyword evidence="4" id="KW-0325">Glycoprotein</keyword>
<dbReference type="SMART" id="SM00409">
    <property type="entry name" value="IG"/>
    <property type="match status" value="1"/>
</dbReference>
<dbReference type="InterPro" id="IPR051275">
    <property type="entry name" value="Cell_adhesion_signaling"/>
</dbReference>
<evidence type="ECO:0000256" key="1">
    <source>
        <dbReference type="ARBA" id="ARBA00004479"/>
    </source>
</evidence>
<name>A0A2T7P153_POMCA</name>
<dbReference type="Proteomes" id="UP000245119">
    <property type="component" value="Linkage Group LG7"/>
</dbReference>
<keyword evidence="6" id="KW-1133">Transmembrane helix</keyword>
<proteinExistence type="predicted"/>
<dbReference type="PROSITE" id="PS50835">
    <property type="entry name" value="IG_LIKE"/>
    <property type="match status" value="1"/>
</dbReference>
<organism evidence="9 10">
    <name type="scientific">Pomacea canaliculata</name>
    <name type="common">Golden apple snail</name>
    <dbReference type="NCBI Taxonomy" id="400727"/>
    <lineage>
        <taxon>Eukaryota</taxon>
        <taxon>Metazoa</taxon>
        <taxon>Spiralia</taxon>
        <taxon>Lophotrochozoa</taxon>
        <taxon>Mollusca</taxon>
        <taxon>Gastropoda</taxon>
        <taxon>Caenogastropoda</taxon>
        <taxon>Architaenioglossa</taxon>
        <taxon>Ampullarioidea</taxon>
        <taxon>Ampullariidae</taxon>
        <taxon>Pomacea</taxon>
    </lineage>
</organism>
<feature type="signal peptide" evidence="7">
    <location>
        <begin position="1"/>
        <end position="19"/>
    </location>
</feature>
<evidence type="ECO:0000259" key="8">
    <source>
        <dbReference type="PROSITE" id="PS50835"/>
    </source>
</evidence>
<dbReference type="OrthoDB" id="6216938at2759"/>
<evidence type="ECO:0000256" key="5">
    <source>
        <dbReference type="ARBA" id="ARBA00023319"/>
    </source>
</evidence>